<feature type="region of interest" description="Disordered" evidence="1">
    <location>
        <begin position="53"/>
        <end position="80"/>
    </location>
</feature>
<sequence length="80" mass="8666">MGGSTSVQVPGGGSEGYHVLKRPTRCSVSLLQTERQSLQTHPRVRREAAQALRLQHGHSRVPRGVRQAKLSLGGSGQVRQ</sequence>
<keyword evidence="3" id="KW-1185">Reference proteome</keyword>
<protein>
    <submittedName>
        <fullName evidence="2">Uncharacterized protein</fullName>
    </submittedName>
</protein>
<evidence type="ECO:0000256" key="1">
    <source>
        <dbReference type="SAM" id="MobiDB-lite"/>
    </source>
</evidence>
<dbReference type="Proteomes" id="UP000264820">
    <property type="component" value="Unplaced"/>
</dbReference>
<evidence type="ECO:0000313" key="3">
    <source>
        <dbReference type="Proteomes" id="UP000264820"/>
    </source>
</evidence>
<reference evidence="2" key="1">
    <citation type="submission" date="2025-08" db="UniProtKB">
        <authorList>
            <consortium name="Ensembl"/>
        </authorList>
    </citation>
    <scope>IDENTIFICATION</scope>
</reference>
<dbReference type="Ensembl" id="ENSHCOT00000000120.1">
    <property type="protein sequence ID" value="ENSHCOP00000008540.1"/>
    <property type="gene ID" value="ENSHCOG00000010802.1"/>
</dbReference>
<reference evidence="2" key="2">
    <citation type="submission" date="2025-09" db="UniProtKB">
        <authorList>
            <consortium name="Ensembl"/>
        </authorList>
    </citation>
    <scope>IDENTIFICATION</scope>
</reference>
<proteinExistence type="predicted"/>
<name>A0A3Q2XUK7_HIPCM</name>
<accession>A0A3Q2XUK7</accession>
<organism evidence="2 3">
    <name type="scientific">Hippocampus comes</name>
    <name type="common">Tiger tail seahorse</name>
    <dbReference type="NCBI Taxonomy" id="109280"/>
    <lineage>
        <taxon>Eukaryota</taxon>
        <taxon>Metazoa</taxon>
        <taxon>Chordata</taxon>
        <taxon>Craniata</taxon>
        <taxon>Vertebrata</taxon>
        <taxon>Euteleostomi</taxon>
        <taxon>Actinopterygii</taxon>
        <taxon>Neopterygii</taxon>
        <taxon>Teleostei</taxon>
        <taxon>Neoteleostei</taxon>
        <taxon>Acanthomorphata</taxon>
        <taxon>Syngnathiaria</taxon>
        <taxon>Syngnathiformes</taxon>
        <taxon>Syngnathoidei</taxon>
        <taxon>Syngnathidae</taxon>
        <taxon>Hippocampus</taxon>
    </lineage>
</organism>
<dbReference type="AlphaFoldDB" id="A0A3Q2XUK7"/>
<evidence type="ECO:0000313" key="2">
    <source>
        <dbReference type="Ensembl" id="ENSHCOP00000008540.1"/>
    </source>
</evidence>